<dbReference type="AlphaFoldDB" id="A0A915ECB1"/>
<dbReference type="WBParaSite" id="jg5158">
    <property type="protein sequence ID" value="jg5158"/>
    <property type="gene ID" value="jg5158"/>
</dbReference>
<keyword evidence="1" id="KW-1185">Reference proteome</keyword>
<name>A0A915ECB1_9BILA</name>
<evidence type="ECO:0000313" key="2">
    <source>
        <dbReference type="WBParaSite" id="jg5158"/>
    </source>
</evidence>
<proteinExistence type="predicted"/>
<organism evidence="1 2">
    <name type="scientific">Ditylenchus dipsaci</name>
    <dbReference type="NCBI Taxonomy" id="166011"/>
    <lineage>
        <taxon>Eukaryota</taxon>
        <taxon>Metazoa</taxon>
        <taxon>Ecdysozoa</taxon>
        <taxon>Nematoda</taxon>
        <taxon>Chromadorea</taxon>
        <taxon>Rhabditida</taxon>
        <taxon>Tylenchina</taxon>
        <taxon>Tylenchomorpha</taxon>
        <taxon>Sphaerularioidea</taxon>
        <taxon>Anguinidae</taxon>
        <taxon>Anguininae</taxon>
        <taxon>Ditylenchus</taxon>
    </lineage>
</organism>
<evidence type="ECO:0000313" key="1">
    <source>
        <dbReference type="Proteomes" id="UP000887574"/>
    </source>
</evidence>
<reference evidence="2" key="1">
    <citation type="submission" date="2022-11" db="UniProtKB">
        <authorList>
            <consortium name="WormBaseParasite"/>
        </authorList>
    </citation>
    <scope>IDENTIFICATION</scope>
</reference>
<protein>
    <submittedName>
        <fullName evidence="2">Uncharacterized protein</fullName>
    </submittedName>
</protein>
<dbReference type="Proteomes" id="UP000887574">
    <property type="component" value="Unplaced"/>
</dbReference>
<sequence length="101" mass="11306">MPLKNHRRRHCRCFAATAVAESVRDAVDSYLKEHSAGAVGSTWPKNLGLTAQEAAAGFDHETVPSRATPFTTSEINRIAKEAVDLYLRQVRRELENKEKNI</sequence>
<accession>A0A915ECB1</accession>